<sequence length="153" mass="17531">MHHLKRLAHVDQYARCTANKRVSNRDQPVPNEELRWQTEVNVTGPFADKLKRTSHSRTLFTGTQTATDKCCTWQGTRGELFETKQASTWQHDGNARRLEKRIVRIEAMGGCLQQIVLIWSVEKCPRTETHKCNSSFDTSSRSNPGDHHRSLTG</sequence>
<evidence type="ECO:0000256" key="1">
    <source>
        <dbReference type="SAM" id="MobiDB-lite"/>
    </source>
</evidence>
<dbReference type="Proteomes" id="UP000054324">
    <property type="component" value="Unassembled WGS sequence"/>
</dbReference>
<evidence type="ECO:0000313" key="3">
    <source>
        <dbReference type="Proteomes" id="UP000054324"/>
    </source>
</evidence>
<dbReference type="RefSeq" id="XP_009174993.1">
    <property type="nucleotide sequence ID" value="XM_009176729.1"/>
</dbReference>
<dbReference type="GeneID" id="20324541"/>
<feature type="compositionally biased region" description="Basic and acidic residues" evidence="1">
    <location>
        <begin position="144"/>
        <end position="153"/>
    </location>
</feature>
<protein>
    <submittedName>
        <fullName evidence="2">Uncharacterized protein</fullName>
    </submittedName>
</protein>
<gene>
    <name evidence="2" type="ORF">T265_10373</name>
</gene>
<dbReference type="KEGG" id="ovi:T265_10373"/>
<keyword evidence="3" id="KW-1185">Reference proteome</keyword>
<evidence type="ECO:0000313" key="2">
    <source>
        <dbReference type="EMBL" id="KER21242.1"/>
    </source>
</evidence>
<feature type="compositionally biased region" description="Polar residues" evidence="1">
    <location>
        <begin position="132"/>
        <end position="143"/>
    </location>
</feature>
<feature type="region of interest" description="Disordered" evidence="1">
    <location>
        <begin position="130"/>
        <end position="153"/>
    </location>
</feature>
<reference evidence="2 3" key="1">
    <citation type="submission" date="2013-11" db="EMBL/GenBank/DDBJ databases">
        <title>Opisthorchis viverrini - life in the bile duct.</title>
        <authorList>
            <person name="Young N.D."/>
            <person name="Nagarajan N."/>
            <person name="Lin S.J."/>
            <person name="Korhonen P.K."/>
            <person name="Jex A.R."/>
            <person name="Hall R.S."/>
            <person name="Safavi-Hemami H."/>
            <person name="Kaewkong W."/>
            <person name="Bertrand D."/>
            <person name="Gao S."/>
            <person name="Seet Q."/>
            <person name="Wongkham S."/>
            <person name="Teh B.T."/>
            <person name="Wongkham C."/>
            <person name="Intapan P.M."/>
            <person name="Maleewong W."/>
            <person name="Yang X."/>
            <person name="Hu M."/>
            <person name="Wang Z."/>
            <person name="Hofmann A."/>
            <person name="Sternberg P.W."/>
            <person name="Tan P."/>
            <person name="Wang J."/>
            <person name="Gasser R.B."/>
        </authorList>
    </citation>
    <scope>NUCLEOTIDE SEQUENCE [LARGE SCALE GENOMIC DNA]</scope>
</reference>
<dbReference type="CTD" id="20324541"/>
<dbReference type="AlphaFoldDB" id="A0A074Z6R7"/>
<organism evidence="2 3">
    <name type="scientific">Opisthorchis viverrini</name>
    <name type="common">Southeast Asian liver fluke</name>
    <dbReference type="NCBI Taxonomy" id="6198"/>
    <lineage>
        <taxon>Eukaryota</taxon>
        <taxon>Metazoa</taxon>
        <taxon>Spiralia</taxon>
        <taxon>Lophotrochozoa</taxon>
        <taxon>Platyhelminthes</taxon>
        <taxon>Trematoda</taxon>
        <taxon>Digenea</taxon>
        <taxon>Opisthorchiida</taxon>
        <taxon>Opisthorchiata</taxon>
        <taxon>Opisthorchiidae</taxon>
        <taxon>Opisthorchis</taxon>
    </lineage>
</organism>
<dbReference type="EMBL" id="KL596981">
    <property type="protein sequence ID" value="KER21242.1"/>
    <property type="molecule type" value="Genomic_DNA"/>
</dbReference>
<accession>A0A074Z6R7</accession>
<proteinExistence type="predicted"/>
<name>A0A074Z6R7_OPIVI</name>